<dbReference type="SUPFAM" id="SSF46785">
    <property type="entry name" value="Winged helix' DNA-binding domain"/>
    <property type="match status" value="1"/>
</dbReference>
<dbReference type="InterPro" id="IPR036390">
    <property type="entry name" value="WH_DNA-bd_sf"/>
</dbReference>
<dbReference type="GO" id="GO:0003677">
    <property type="term" value="F:DNA binding"/>
    <property type="evidence" value="ECO:0007669"/>
    <property type="project" value="UniProtKB-KW"/>
</dbReference>
<comment type="caution">
    <text evidence="5">The sequence shown here is derived from an EMBL/GenBank/DDBJ whole genome shotgun (WGS) entry which is preliminary data.</text>
</comment>
<keyword evidence="6" id="KW-1185">Reference proteome</keyword>
<dbReference type="Pfam" id="PF00392">
    <property type="entry name" value="GntR"/>
    <property type="match status" value="1"/>
</dbReference>
<sequence length="258" mass="28095">MGAQTVVADVADELARRVVAGVYESGDLMPSVRQVAEEFDMNRATAQLVLGRLESYGFARAHRGKGFVTRDVRADGGVEVYRRLFQLSRGTPEIAADMFGDIVAEERTIILDALLGYTGSAARLDPADVKAAVDELEGIARTPDPDLRAMLALELDLVRRLLTELGQGLRRSILNSIGEMVLDVPEAVTAYYAAGPDLHVLVWRALLAVWESDSGPSDAQLSLFEDLFEMYHAKVVARFDELVGATVESADERAARTA</sequence>
<evidence type="ECO:0000259" key="4">
    <source>
        <dbReference type="PROSITE" id="PS50949"/>
    </source>
</evidence>
<dbReference type="Gene3D" id="1.10.10.10">
    <property type="entry name" value="Winged helix-like DNA-binding domain superfamily/Winged helix DNA-binding domain"/>
    <property type="match status" value="1"/>
</dbReference>
<dbReference type="GO" id="GO:0003700">
    <property type="term" value="F:DNA-binding transcription factor activity"/>
    <property type="evidence" value="ECO:0007669"/>
    <property type="project" value="InterPro"/>
</dbReference>
<keyword evidence="2" id="KW-0238">DNA-binding</keyword>
<dbReference type="AlphaFoldDB" id="A0A849C1A2"/>
<feature type="domain" description="HTH gntR-type" evidence="4">
    <location>
        <begin position="4"/>
        <end position="72"/>
    </location>
</feature>
<dbReference type="SMART" id="SM00345">
    <property type="entry name" value="HTH_GNTR"/>
    <property type="match status" value="1"/>
</dbReference>
<dbReference type="EMBL" id="JABELX010000003">
    <property type="protein sequence ID" value="NNH70135.1"/>
    <property type="molecule type" value="Genomic_DNA"/>
</dbReference>
<evidence type="ECO:0000256" key="1">
    <source>
        <dbReference type="ARBA" id="ARBA00023015"/>
    </source>
</evidence>
<evidence type="ECO:0000313" key="5">
    <source>
        <dbReference type="EMBL" id="NNH70135.1"/>
    </source>
</evidence>
<organism evidence="5 6">
    <name type="scientific">Nocardia uniformis</name>
    <dbReference type="NCBI Taxonomy" id="53432"/>
    <lineage>
        <taxon>Bacteria</taxon>
        <taxon>Bacillati</taxon>
        <taxon>Actinomycetota</taxon>
        <taxon>Actinomycetes</taxon>
        <taxon>Mycobacteriales</taxon>
        <taxon>Nocardiaceae</taxon>
        <taxon>Nocardia</taxon>
    </lineage>
</organism>
<name>A0A849C1A2_9NOCA</name>
<evidence type="ECO:0000313" key="6">
    <source>
        <dbReference type="Proteomes" id="UP000586827"/>
    </source>
</evidence>
<dbReference type="InterPro" id="IPR000524">
    <property type="entry name" value="Tscrpt_reg_HTH_GntR"/>
</dbReference>
<keyword evidence="3" id="KW-0804">Transcription</keyword>
<keyword evidence="1" id="KW-0805">Transcription regulation</keyword>
<dbReference type="InterPro" id="IPR036388">
    <property type="entry name" value="WH-like_DNA-bd_sf"/>
</dbReference>
<dbReference type="PROSITE" id="PS50949">
    <property type="entry name" value="HTH_GNTR"/>
    <property type="match status" value="1"/>
</dbReference>
<proteinExistence type="predicted"/>
<evidence type="ECO:0000256" key="2">
    <source>
        <dbReference type="ARBA" id="ARBA00023125"/>
    </source>
</evidence>
<reference evidence="5 6" key="1">
    <citation type="submission" date="2020-05" db="EMBL/GenBank/DDBJ databases">
        <title>MicrobeNet Type strains.</title>
        <authorList>
            <person name="Nicholson A.C."/>
        </authorList>
    </citation>
    <scope>NUCLEOTIDE SEQUENCE [LARGE SCALE GENOMIC DNA]</scope>
    <source>
        <strain evidence="5 6">JCM 3224</strain>
    </source>
</reference>
<dbReference type="RefSeq" id="WP_067518217.1">
    <property type="nucleotide sequence ID" value="NZ_JABELX010000003.1"/>
</dbReference>
<evidence type="ECO:0000256" key="3">
    <source>
        <dbReference type="ARBA" id="ARBA00023163"/>
    </source>
</evidence>
<accession>A0A849C1A2</accession>
<dbReference type="Proteomes" id="UP000586827">
    <property type="component" value="Unassembled WGS sequence"/>
</dbReference>
<protein>
    <submittedName>
        <fullName evidence="5">GntR family transcriptional regulator</fullName>
    </submittedName>
</protein>
<gene>
    <name evidence="5" type="ORF">HLB23_09730</name>
</gene>